<dbReference type="Gene3D" id="2.40.33.10">
    <property type="entry name" value="PK beta-barrel domain-like"/>
    <property type="match status" value="1"/>
</dbReference>
<keyword evidence="9" id="KW-0067">ATP-binding</keyword>
<protein>
    <recommendedName>
        <fullName evidence="4 13">Pyruvate kinase</fullName>
        <ecNumber evidence="4 13">2.7.1.40</ecNumber>
    </recommendedName>
</protein>
<accession>A0A0D3HZI7</accession>
<comment type="catalytic activity">
    <reaction evidence="13">
        <text>pyruvate + ATP = phosphoenolpyruvate + ADP + H(+)</text>
        <dbReference type="Rhea" id="RHEA:18157"/>
        <dbReference type="ChEBI" id="CHEBI:15361"/>
        <dbReference type="ChEBI" id="CHEBI:15378"/>
        <dbReference type="ChEBI" id="CHEBI:30616"/>
        <dbReference type="ChEBI" id="CHEBI:58702"/>
        <dbReference type="ChEBI" id="CHEBI:456216"/>
        <dbReference type="EC" id="2.7.1.40"/>
    </reaction>
</comment>
<dbReference type="HOGENOM" id="CLU_015439_1_1_1"/>
<evidence type="ECO:0000259" key="16">
    <source>
        <dbReference type="Pfam" id="PF00224"/>
    </source>
</evidence>
<dbReference type="GO" id="GO:0016301">
    <property type="term" value="F:kinase activity"/>
    <property type="evidence" value="ECO:0007669"/>
    <property type="project" value="UniProtKB-KW"/>
</dbReference>
<keyword evidence="8 13" id="KW-0418">Kinase</keyword>
<keyword evidence="10 13" id="KW-0460">Magnesium</keyword>
<reference evidence="18" key="1">
    <citation type="journal article" date="2013" name="Nature">
        <title>Pan genome of the phytoplankton Emiliania underpins its global distribution.</title>
        <authorList>
            <person name="Read B.A."/>
            <person name="Kegel J."/>
            <person name="Klute M.J."/>
            <person name="Kuo A."/>
            <person name="Lefebvre S.C."/>
            <person name="Maumus F."/>
            <person name="Mayer C."/>
            <person name="Miller J."/>
            <person name="Monier A."/>
            <person name="Salamov A."/>
            <person name="Young J."/>
            <person name="Aguilar M."/>
            <person name="Claverie J.M."/>
            <person name="Frickenhaus S."/>
            <person name="Gonzalez K."/>
            <person name="Herman E.K."/>
            <person name="Lin Y.C."/>
            <person name="Napier J."/>
            <person name="Ogata H."/>
            <person name="Sarno A.F."/>
            <person name="Shmutz J."/>
            <person name="Schroeder D."/>
            <person name="de Vargas C."/>
            <person name="Verret F."/>
            <person name="von Dassow P."/>
            <person name="Valentin K."/>
            <person name="Van de Peer Y."/>
            <person name="Wheeler G."/>
            <person name="Dacks J.B."/>
            <person name="Delwiche C.F."/>
            <person name="Dyhrman S.T."/>
            <person name="Glockner G."/>
            <person name="John U."/>
            <person name="Richards T."/>
            <person name="Worden A.Z."/>
            <person name="Zhang X."/>
            <person name="Grigoriev I.V."/>
            <person name="Allen A.E."/>
            <person name="Bidle K."/>
            <person name="Borodovsky M."/>
            <person name="Bowler C."/>
            <person name="Brownlee C."/>
            <person name="Cock J.M."/>
            <person name="Elias M."/>
            <person name="Gladyshev V.N."/>
            <person name="Groth M."/>
            <person name="Guda C."/>
            <person name="Hadaegh A."/>
            <person name="Iglesias-Rodriguez M.D."/>
            <person name="Jenkins J."/>
            <person name="Jones B.M."/>
            <person name="Lawson T."/>
            <person name="Leese F."/>
            <person name="Lindquist E."/>
            <person name="Lobanov A."/>
            <person name="Lomsadze A."/>
            <person name="Malik S.B."/>
            <person name="Marsh M.E."/>
            <person name="Mackinder L."/>
            <person name="Mock T."/>
            <person name="Mueller-Roeber B."/>
            <person name="Pagarete A."/>
            <person name="Parker M."/>
            <person name="Probert I."/>
            <person name="Quesneville H."/>
            <person name="Raines C."/>
            <person name="Rensing S.A."/>
            <person name="Riano-Pachon D.M."/>
            <person name="Richier S."/>
            <person name="Rokitta S."/>
            <person name="Shiraiwa Y."/>
            <person name="Soanes D.M."/>
            <person name="van der Giezen M."/>
            <person name="Wahlund T.M."/>
            <person name="Williams B."/>
            <person name="Wilson W."/>
            <person name="Wolfe G."/>
            <person name="Wurch L.L."/>
        </authorList>
    </citation>
    <scope>NUCLEOTIDE SEQUENCE</scope>
</reference>
<evidence type="ECO:0000256" key="3">
    <source>
        <dbReference type="ARBA" id="ARBA00008663"/>
    </source>
</evidence>
<dbReference type="AlphaFoldDB" id="A0A0D3HZI7"/>
<dbReference type="GO" id="GO:0005524">
    <property type="term" value="F:ATP binding"/>
    <property type="evidence" value="ECO:0007669"/>
    <property type="project" value="UniProtKB-KW"/>
</dbReference>
<proteinExistence type="inferred from homology"/>
<dbReference type="PRINTS" id="PR01050">
    <property type="entry name" value="PYRUVTKNASE"/>
</dbReference>
<evidence type="ECO:0000256" key="6">
    <source>
        <dbReference type="ARBA" id="ARBA00022723"/>
    </source>
</evidence>
<dbReference type="KEGG" id="ehx:EMIHUDRAFT_439215"/>
<keyword evidence="15" id="KW-0732">Signal</keyword>
<dbReference type="NCBIfam" id="TIGR01064">
    <property type="entry name" value="pyruv_kin"/>
    <property type="match status" value="1"/>
</dbReference>
<evidence type="ECO:0000256" key="12">
    <source>
        <dbReference type="ARBA" id="ARBA00023317"/>
    </source>
</evidence>
<name>A0A0D3HZI7_EMIH1</name>
<feature type="region of interest" description="Disordered" evidence="14">
    <location>
        <begin position="39"/>
        <end position="61"/>
    </location>
</feature>
<dbReference type="PANTHER" id="PTHR11817">
    <property type="entry name" value="PYRUVATE KINASE"/>
    <property type="match status" value="1"/>
</dbReference>
<keyword evidence="11 13" id="KW-0324">Glycolysis</keyword>
<evidence type="ECO:0000256" key="4">
    <source>
        <dbReference type="ARBA" id="ARBA00012142"/>
    </source>
</evidence>
<comment type="cofactor">
    <cofactor evidence="1">
        <name>K(+)</name>
        <dbReference type="ChEBI" id="CHEBI:29103"/>
    </cofactor>
</comment>
<dbReference type="InterPro" id="IPR015793">
    <property type="entry name" value="Pyrv_Knase_brl"/>
</dbReference>
<evidence type="ECO:0000256" key="14">
    <source>
        <dbReference type="SAM" id="MobiDB-lite"/>
    </source>
</evidence>
<organism evidence="17 18">
    <name type="scientific">Emiliania huxleyi (strain CCMP1516)</name>
    <dbReference type="NCBI Taxonomy" id="280463"/>
    <lineage>
        <taxon>Eukaryota</taxon>
        <taxon>Haptista</taxon>
        <taxon>Haptophyta</taxon>
        <taxon>Prymnesiophyceae</taxon>
        <taxon>Isochrysidales</taxon>
        <taxon>Noelaerhabdaceae</taxon>
        <taxon>Emiliania</taxon>
    </lineage>
</organism>
<dbReference type="GO" id="GO:0030955">
    <property type="term" value="F:potassium ion binding"/>
    <property type="evidence" value="ECO:0007669"/>
    <property type="project" value="InterPro"/>
</dbReference>
<dbReference type="InterPro" id="IPR015806">
    <property type="entry name" value="Pyrv_Knase_insert_dom_sf"/>
</dbReference>
<dbReference type="KEGG" id="ehx:EMIHUDRAFT_444895"/>
<evidence type="ECO:0000256" key="15">
    <source>
        <dbReference type="SAM" id="SignalP"/>
    </source>
</evidence>
<dbReference type="RefSeq" id="XP_005756851.1">
    <property type="nucleotide sequence ID" value="XM_005756794.1"/>
</dbReference>
<evidence type="ECO:0000256" key="1">
    <source>
        <dbReference type="ARBA" id="ARBA00001958"/>
    </source>
</evidence>
<feature type="chain" id="PRO_5044053445" description="Pyruvate kinase" evidence="15">
    <location>
        <begin position="16"/>
        <end position="486"/>
    </location>
</feature>
<evidence type="ECO:0000313" key="18">
    <source>
        <dbReference type="Proteomes" id="UP000013827"/>
    </source>
</evidence>
<dbReference type="SUPFAM" id="SSF50800">
    <property type="entry name" value="PK beta-barrel domain-like"/>
    <property type="match status" value="1"/>
</dbReference>
<evidence type="ECO:0000256" key="11">
    <source>
        <dbReference type="ARBA" id="ARBA00023152"/>
    </source>
</evidence>
<dbReference type="GO" id="GO:0000287">
    <property type="term" value="F:magnesium ion binding"/>
    <property type="evidence" value="ECO:0007669"/>
    <property type="project" value="InterPro"/>
</dbReference>
<evidence type="ECO:0000256" key="2">
    <source>
        <dbReference type="ARBA" id="ARBA00004997"/>
    </source>
</evidence>
<keyword evidence="7" id="KW-0547">Nucleotide-binding</keyword>
<dbReference type="PaxDb" id="2903-EOD04422"/>
<comment type="pathway">
    <text evidence="2 13">Carbohydrate degradation; glycolysis; pyruvate from D-glyceraldehyde 3-phosphate: step 5/5.</text>
</comment>
<evidence type="ECO:0000256" key="7">
    <source>
        <dbReference type="ARBA" id="ARBA00022741"/>
    </source>
</evidence>
<evidence type="ECO:0000256" key="10">
    <source>
        <dbReference type="ARBA" id="ARBA00022842"/>
    </source>
</evidence>
<evidence type="ECO:0000256" key="9">
    <source>
        <dbReference type="ARBA" id="ARBA00022840"/>
    </source>
</evidence>
<evidence type="ECO:0000256" key="8">
    <source>
        <dbReference type="ARBA" id="ARBA00022777"/>
    </source>
</evidence>
<dbReference type="EC" id="2.7.1.40" evidence="4 13"/>
<dbReference type="RefSeq" id="XP_005771828.1">
    <property type="nucleotide sequence ID" value="XM_005771771.1"/>
</dbReference>
<evidence type="ECO:0000313" key="17">
    <source>
        <dbReference type="EnsemblProtists" id="EOD04422"/>
    </source>
</evidence>
<dbReference type="Pfam" id="PF00224">
    <property type="entry name" value="PK"/>
    <property type="match status" value="1"/>
</dbReference>
<dbReference type="InterPro" id="IPR011037">
    <property type="entry name" value="Pyrv_Knase-like_insert_dom_sf"/>
</dbReference>
<feature type="signal peptide" evidence="15">
    <location>
        <begin position="1"/>
        <end position="15"/>
    </location>
</feature>
<keyword evidence="18" id="KW-1185">Reference proteome</keyword>
<dbReference type="GeneID" id="17250574"/>
<dbReference type="Gene3D" id="3.20.20.60">
    <property type="entry name" value="Phosphoenolpyruvate-binding domains"/>
    <property type="match status" value="1"/>
</dbReference>
<dbReference type="eggNOG" id="KOG2323">
    <property type="taxonomic scope" value="Eukaryota"/>
</dbReference>
<dbReference type="InterPro" id="IPR001697">
    <property type="entry name" value="Pyr_Knase"/>
</dbReference>
<dbReference type="Proteomes" id="UP000013827">
    <property type="component" value="Unassembled WGS sequence"/>
</dbReference>
<dbReference type="STRING" id="2903.R1EEU6"/>
<dbReference type="GeneID" id="17264945"/>
<sequence length="486" mass="51634">MLYTLLAMQCITASAFVAVPMAAQHRRAQIVLQHGGKGFGGGEATRDPEPTVYDPNDPKGKQQAIHKAESFAEYLAKRSAGGGAGPTATMSAASSVSAAPVGGAGYSGKHNGPSSALDIGSELLNWRPDDPLARLGKVVGTLGPATMTAEMIEKLIQSGLDIFRLNSSHRQGGDFERIVPIIRAAAAKLGREVYILGDLQGPKFRCGTVQGEAVELVVGETVEMALMQSDADLTVPGRITLADTTEQNAMLRGLEVGMDVLLNDGFLAMKVTERVSPDTVRCQITIGGPLKSRKGINVPDLQIDCAALTAKDRDDAAYLIDKVDYMAVSFVQKGGDIQELIDIMDAKGMPKEQRPLIIPKIEKPAALKNIDEILALSDGLMVARGDLGVELGLERVPFAQKFLIKKANEANKFCITATQMMESMIDAPVPTRAEVSDVANAIFDGSDAVMLSGECAVGKFPCETVEAMGRTISAAEHHVRVMSPGF</sequence>
<dbReference type="EnsemblProtists" id="EOD04422">
    <property type="protein sequence ID" value="EOD04422"/>
    <property type="gene ID" value="EMIHUDRAFT_439215"/>
</dbReference>
<keyword evidence="12" id="KW-0670">Pyruvate</keyword>
<reference evidence="17" key="2">
    <citation type="submission" date="2024-10" db="UniProtKB">
        <authorList>
            <consortium name="EnsemblProtists"/>
        </authorList>
    </citation>
    <scope>IDENTIFICATION</scope>
</reference>
<feature type="domain" description="Pyruvate kinase barrel" evidence="16">
    <location>
        <begin position="136"/>
        <end position="465"/>
    </location>
</feature>
<comment type="similarity">
    <text evidence="3 13">Belongs to the pyruvate kinase family.</text>
</comment>
<keyword evidence="5 13" id="KW-0808">Transferase</keyword>
<dbReference type="EnsemblProtists" id="EOD19399">
    <property type="protein sequence ID" value="EOD19399"/>
    <property type="gene ID" value="EMIHUDRAFT_444895"/>
</dbReference>
<dbReference type="OMA" id="ESANGHY"/>
<dbReference type="UniPathway" id="UPA00109">
    <property type="reaction ID" value="UER00188"/>
</dbReference>
<evidence type="ECO:0000256" key="13">
    <source>
        <dbReference type="RuleBase" id="RU000504"/>
    </source>
</evidence>
<dbReference type="GO" id="GO:0004743">
    <property type="term" value="F:pyruvate kinase activity"/>
    <property type="evidence" value="ECO:0007669"/>
    <property type="project" value="UniProtKB-EC"/>
</dbReference>
<dbReference type="SUPFAM" id="SSF51621">
    <property type="entry name" value="Phosphoenolpyruvate/pyruvate domain"/>
    <property type="match status" value="1"/>
</dbReference>
<evidence type="ECO:0000256" key="5">
    <source>
        <dbReference type="ARBA" id="ARBA00022679"/>
    </source>
</evidence>
<dbReference type="InterPro" id="IPR015813">
    <property type="entry name" value="Pyrv/PenolPyrv_kinase-like_dom"/>
</dbReference>
<keyword evidence="6" id="KW-0479">Metal-binding</keyword>
<dbReference type="InterPro" id="IPR040442">
    <property type="entry name" value="Pyrv_kinase-like_dom_sf"/>
</dbReference>